<dbReference type="GeneID" id="28739709"/>
<dbReference type="RefSeq" id="XP_018005714.1">
    <property type="nucleotide sequence ID" value="XM_018147839.1"/>
</dbReference>
<dbReference type="Pfam" id="PF15891">
    <property type="entry name" value="Nuc_deoxyri_tr2"/>
    <property type="match status" value="1"/>
</dbReference>
<comment type="caution">
    <text evidence="2">The sequence shown here is derived from an EMBL/GenBank/DDBJ whole genome shotgun (WGS) entry which is preliminary data.</text>
</comment>
<dbReference type="VEuPathDB" id="FungiDB:AB675_746"/>
<gene>
    <name evidence="2" type="ORF">AB675_746</name>
</gene>
<dbReference type="EMBL" id="LFJN01000001">
    <property type="protein sequence ID" value="KPI45751.1"/>
    <property type="molecule type" value="Genomic_DNA"/>
</dbReference>
<evidence type="ECO:0000256" key="1">
    <source>
        <dbReference type="SAM" id="MobiDB-lite"/>
    </source>
</evidence>
<evidence type="ECO:0000313" key="2">
    <source>
        <dbReference type="EMBL" id="KPI45751.1"/>
    </source>
</evidence>
<dbReference type="Proteomes" id="UP000038010">
    <property type="component" value="Unassembled WGS sequence"/>
</dbReference>
<reference evidence="2 3" key="1">
    <citation type="submission" date="2015-06" db="EMBL/GenBank/DDBJ databases">
        <title>Draft genome of the ant-associated black yeast Phialophora attae CBS 131958.</title>
        <authorList>
            <person name="Moreno L.F."/>
            <person name="Stielow B.J."/>
            <person name="de Hoog S."/>
            <person name="Vicente V.A."/>
            <person name="Weiss V.A."/>
            <person name="de Vries M."/>
            <person name="Cruz L.M."/>
            <person name="Souza E.M."/>
        </authorList>
    </citation>
    <scope>NUCLEOTIDE SEQUENCE [LARGE SCALE GENOMIC DNA]</scope>
    <source>
        <strain evidence="2 3">CBS 131958</strain>
    </source>
</reference>
<feature type="region of interest" description="Disordered" evidence="1">
    <location>
        <begin position="1"/>
        <end position="21"/>
    </location>
</feature>
<keyword evidence="3" id="KW-1185">Reference proteome</keyword>
<dbReference type="InterPro" id="IPR039470">
    <property type="entry name" value="Nuc_deoxyri_tr2"/>
</dbReference>
<accession>A0A0N0NS21</accession>
<dbReference type="OrthoDB" id="2893324at2759"/>
<protein>
    <submittedName>
        <fullName evidence="2">Uncharacterized protein</fullName>
    </submittedName>
</protein>
<dbReference type="Gene3D" id="3.40.50.450">
    <property type="match status" value="1"/>
</dbReference>
<evidence type="ECO:0000313" key="3">
    <source>
        <dbReference type="Proteomes" id="UP000038010"/>
    </source>
</evidence>
<proteinExistence type="predicted"/>
<organism evidence="2 3">
    <name type="scientific">Cyphellophora attinorum</name>
    <dbReference type="NCBI Taxonomy" id="1664694"/>
    <lineage>
        <taxon>Eukaryota</taxon>
        <taxon>Fungi</taxon>
        <taxon>Dikarya</taxon>
        <taxon>Ascomycota</taxon>
        <taxon>Pezizomycotina</taxon>
        <taxon>Eurotiomycetes</taxon>
        <taxon>Chaetothyriomycetidae</taxon>
        <taxon>Chaetothyriales</taxon>
        <taxon>Cyphellophoraceae</taxon>
        <taxon>Cyphellophora</taxon>
    </lineage>
</organism>
<dbReference type="AlphaFoldDB" id="A0A0N0NS21"/>
<sequence length="186" mass="20747">MAGLLSNPSNATTLVLTPESTTPPLDGSNSIFLAGTTTTDWRRQLIRTLHENLHTSYGPLTIYDPILPNWSEKIPMESALDPAFRRQVEWEMSRAEDADLVVFMFGLDSSGGSKAGSGAVSLLELGLACERARSQHDQDVVVCCEKGFWKEGHVRMVCQRYDKDNVVLVETLQEVQEYVLRGGWHH</sequence>
<name>A0A0N0NS21_9EURO</name>